<organism evidence="2 3">
    <name type="scientific">Candidatus Accumulibacter phosphatis</name>
    <dbReference type="NCBI Taxonomy" id="327160"/>
    <lineage>
        <taxon>Bacteria</taxon>
        <taxon>Pseudomonadati</taxon>
        <taxon>Pseudomonadota</taxon>
        <taxon>Betaproteobacteria</taxon>
        <taxon>Candidatus Accumulibacter</taxon>
    </lineage>
</organism>
<feature type="region of interest" description="Disordered" evidence="1">
    <location>
        <begin position="183"/>
        <end position="222"/>
    </location>
</feature>
<feature type="compositionally biased region" description="Low complexity" evidence="1">
    <location>
        <begin position="183"/>
        <end position="193"/>
    </location>
</feature>
<evidence type="ECO:0008006" key="4">
    <source>
        <dbReference type="Google" id="ProtNLM"/>
    </source>
</evidence>
<gene>
    <name evidence="2" type="ORF">CRU78_19085</name>
</gene>
<name>A0A6A7RY56_9PROT</name>
<dbReference type="Pfam" id="PF11445">
    <property type="entry name" value="DUF2894"/>
    <property type="match status" value="1"/>
</dbReference>
<reference evidence="2 3" key="1">
    <citation type="submission" date="2017-09" db="EMBL/GenBank/DDBJ databases">
        <title>Metagenomic Analysis Reveals Denitrifying Candidatus Accumulibacter and Flanking Population as a Source of N2O.</title>
        <authorList>
            <person name="Gao H."/>
            <person name="Mao Y."/>
            <person name="Zhao X."/>
            <person name="Liu W.-T."/>
            <person name="Zhang T."/>
            <person name="Wells G."/>
        </authorList>
    </citation>
    <scope>NUCLEOTIDE SEQUENCE [LARGE SCALE GENOMIC DNA]</scope>
    <source>
        <strain evidence="2">CANDO_2_IC</strain>
    </source>
</reference>
<sequence>MTDRGADADSASLKAAIPMVLPEMGAADVRQVIADLARDGADQFDPIRFRVIESTAARAAEQRESVRLILERKARRALADYQDDFASAREGIAPIAAGIAAQFPESAEMLRSLLEAGKIGAVQRLALKLKREGGREEGAAAVSTLASLTRQIGLNSFGSAEEDKEVSFVDLLRRQEEAVLQSSLLAKSSPRSSNAVALEKGRPKRPGGRGSGHRAGESTSARQLRELLEKHGSDKRVKRAISEGPEAPGPLNPQALVIRSLATLRELSPDYLSRFVAYADTLLWLEQAGEKSKLAGNKGKKGKPKSSRVDRA</sequence>
<evidence type="ECO:0000313" key="2">
    <source>
        <dbReference type="EMBL" id="MQM32474.1"/>
    </source>
</evidence>
<accession>A0A6A7RY56</accession>
<proteinExistence type="predicted"/>
<dbReference type="Proteomes" id="UP000342300">
    <property type="component" value="Unassembled WGS sequence"/>
</dbReference>
<comment type="caution">
    <text evidence="2">The sequence shown here is derived from an EMBL/GenBank/DDBJ whole genome shotgun (WGS) entry which is preliminary data.</text>
</comment>
<evidence type="ECO:0000313" key="3">
    <source>
        <dbReference type="Proteomes" id="UP000342300"/>
    </source>
</evidence>
<dbReference type="InterPro" id="IPR021549">
    <property type="entry name" value="DUF2894"/>
</dbReference>
<protein>
    <recommendedName>
        <fullName evidence="4">DUF2894 domain-containing protein</fullName>
    </recommendedName>
</protein>
<evidence type="ECO:0000256" key="1">
    <source>
        <dbReference type="SAM" id="MobiDB-lite"/>
    </source>
</evidence>
<dbReference type="AlphaFoldDB" id="A0A6A7RY56"/>
<dbReference type="EMBL" id="PDHS01000535">
    <property type="protein sequence ID" value="MQM32474.1"/>
    <property type="molecule type" value="Genomic_DNA"/>
</dbReference>
<feature type="region of interest" description="Disordered" evidence="1">
    <location>
        <begin position="289"/>
        <end position="312"/>
    </location>
</feature>